<proteinExistence type="predicted"/>
<dbReference type="EMBL" id="JAUCMX010000017">
    <property type="protein sequence ID" value="KAK3519387.1"/>
    <property type="molecule type" value="Genomic_DNA"/>
</dbReference>
<feature type="compositionally biased region" description="Basic and acidic residues" evidence="2">
    <location>
        <begin position="135"/>
        <end position="152"/>
    </location>
</feature>
<comment type="caution">
    <text evidence="3">The sequence shown here is derived from an EMBL/GenBank/DDBJ whole genome shotgun (WGS) entry which is preliminary data.</text>
</comment>
<dbReference type="Proteomes" id="UP001274896">
    <property type="component" value="Unassembled WGS sequence"/>
</dbReference>
<protein>
    <submittedName>
        <fullName evidence="3">Uncharacterized protein</fullName>
    </submittedName>
</protein>
<feature type="region of interest" description="Disordered" evidence="2">
    <location>
        <begin position="113"/>
        <end position="162"/>
    </location>
</feature>
<dbReference type="PANTHER" id="PTHR21683">
    <property type="entry name" value="COILED-COIL DOMAIN-CONTAINING PROTEIN 42 LIKE-2-LIKE-RELATED"/>
    <property type="match status" value="1"/>
</dbReference>
<gene>
    <name evidence="3" type="ORF">QTP70_026946</name>
</gene>
<evidence type="ECO:0000313" key="4">
    <source>
        <dbReference type="Proteomes" id="UP001274896"/>
    </source>
</evidence>
<name>A0AAE0UVM3_9TELE</name>
<organism evidence="3 4">
    <name type="scientific">Hemibagrus guttatus</name>
    <dbReference type="NCBI Taxonomy" id="175788"/>
    <lineage>
        <taxon>Eukaryota</taxon>
        <taxon>Metazoa</taxon>
        <taxon>Chordata</taxon>
        <taxon>Craniata</taxon>
        <taxon>Vertebrata</taxon>
        <taxon>Euteleostomi</taxon>
        <taxon>Actinopterygii</taxon>
        <taxon>Neopterygii</taxon>
        <taxon>Teleostei</taxon>
        <taxon>Ostariophysi</taxon>
        <taxon>Siluriformes</taxon>
        <taxon>Bagridae</taxon>
        <taxon>Hemibagrus</taxon>
    </lineage>
</organism>
<evidence type="ECO:0000313" key="3">
    <source>
        <dbReference type="EMBL" id="KAK3519387.1"/>
    </source>
</evidence>
<feature type="coiled-coil region" evidence="1">
    <location>
        <begin position="226"/>
        <end position="284"/>
    </location>
</feature>
<accession>A0AAE0UVM3</accession>
<evidence type="ECO:0000256" key="1">
    <source>
        <dbReference type="SAM" id="Coils"/>
    </source>
</evidence>
<dbReference type="InterPro" id="IPR051147">
    <property type="entry name" value="CFAP_domain-containing"/>
</dbReference>
<reference evidence="3" key="1">
    <citation type="submission" date="2023-06" db="EMBL/GenBank/DDBJ databases">
        <title>Male Hemibagrus guttatus genome.</title>
        <authorList>
            <person name="Bian C."/>
        </authorList>
    </citation>
    <scope>NUCLEOTIDE SEQUENCE</scope>
    <source>
        <strain evidence="3">Male_cb2023</strain>
        <tissue evidence="3">Muscle</tissue>
    </source>
</reference>
<feature type="region of interest" description="Disordered" evidence="2">
    <location>
        <begin position="19"/>
        <end position="93"/>
    </location>
</feature>
<keyword evidence="4" id="KW-1185">Reference proteome</keyword>
<dbReference type="AlphaFoldDB" id="A0AAE0UVM3"/>
<dbReference type="PANTHER" id="PTHR21683:SF3">
    <property type="entry name" value="CILIA AND FLAGELLA ASSOCIATED PROTEIN 100"/>
    <property type="match status" value="1"/>
</dbReference>
<keyword evidence="1" id="KW-0175">Coiled coil</keyword>
<sequence>MPKYLAQYRVLEKEWEKQERKRQRTLKVHEKGLKPGQNRNRVLMHEIKEEERKDMSKISEEDYSSSETDQGTPKWGGKKQDRRMTSDRNPFTMPKYLAQYRVLEKEWEKQERKRQRTLKVHEKGLKPGQNRNRVLLREIKEEERKDMSKISEEDYSSSETDQGTPKWDYYYLGSCRDFVEKQREISRLKYSKAVGEQAIKDLQEWRIREEAELAKPEERFTEEAFLNNIEEEMNNMTMAVNTAEEEKMTMLTLTQQIQRTELEIKKVKRNIAKLKEKMDLEKKCEETLWSVSPPEWQKQQEARQQIAEKIKASAQTSRRSSLCRGSGSSIVLPPIQTTSSKISVQSYKSRTKTQKQDEGIVGNLEFYEKPQIYFTDPRQLLYNIEDMQVKTERLFEEKDRVEYLVEFGKEYWREPFEEMKKVKDEYTKRFMPLVKNLSEKRECVEKLMEKCERSKRSAVFQRNKEALKQVRKKIERVYVDSLDGKPDTLGTREMVSTMEEFLVEVLKELSSLPVEELRKMKREYIREKIASGKREEKLQAMRIRQQKRQRREAMREQWTLRPMKKKEMVRSFLVKPVKAAEERKAALARELEELERYLLE</sequence>
<feature type="compositionally biased region" description="Basic and acidic residues" evidence="2">
    <location>
        <begin position="43"/>
        <end position="60"/>
    </location>
</feature>
<evidence type="ECO:0000256" key="2">
    <source>
        <dbReference type="SAM" id="MobiDB-lite"/>
    </source>
</evidence>